<evidence type="ECO:0000256" key="1">
    <source>
        <dbReference type="ARBA" id="ARBA00010088"/>
    </source>
</evidence>
<dbReference type="InterPro" id="IPR010497">
    <property type="entry name" value="Epoxide_hydro_N"/>
</dbReference>
<dbReference type="GO" id="GO:0097176">
    <property type="term" value="P:epoxide metabolic process"/>
    <property type="evidence" value="ECO:0007669"/>
    <property type="project" value="TreeGrafter"/>
</dbReference>
<dbReference type="Pfam" id="PF06441">
    <property type="entry name" value="EHN"/>
    <property type="match status" value="1"/>
</dbReference>
<keyword evidence="4" id="KW-0732">Signal</keyword>
<gene>
    <name evidence="6" type="ORF">G6011_01803</name>
</gene>
<dbReference type="EMBL" id="JAANER010000001">
    <property type="protein sequence ID" value="KAG9196682.1"/>
    <property type="molecule type" value="Genomic_DNA"/>
</dbReference>
<keyword evidence="7" id="KW-1185">Reference proteome</keyword>
<dbReference type="SUPFAM" id="SSF53474">
    <property type="entry name" value="alpha/beta-Hydrolases"/>
    <property type="match status" value="1"/>
</dbReference>
<dbReference type="PRINTS" id="PR00412">
    <property type="entry name" value="EPOXHYDRLASE"/>
</dbReference>
<reference evidence="6" key="1">
    <citation type="submission" date="2021-07" db="EMBL/GenBank/DDBJ databases">
        <title>Genome Resource of American Ginseng Black Spot Pathogen Alternaria panax.</title>
        <authorList>
            <person name="Qiu C."/>
            <person name="Wang W."/>
            <person name="Liu Z."/>
        </authorList>
    </citation>
    <scope>NUCLEOTIDE SEQUENCE</scope>
    <source>
        <strain evidence="6">BNCC115425</strain>
    </source>
</reference>
<comment type="similarity">
    <text evidence="1">Belongs to the peptidase S33 family.</text>
</comment>
<dbReference type="PANTHER" id="PTHR21661">
    <property type="entry name" value="EPOXIDE HYDROLASE 1-RELATED"/>
    <property type="match status" value="1"/>
</dbReference>
<organism evidence="6 7">
    <name type="scientific">Alternaria panax</name>
    <dbReference type="NCBI Taxonomy" id="48097"/>
    <lineage>
        <taxon>Eukaryota</taxon>
        <taxon>Fungi</taxon>
        <taxon>Dikarya</taxon>
        <taxon>Ascomycota</taxon>
        <taxon>Pezizomycotina</taxon>
        <taxon>Dothideomycetes</taxon>
        <taxon>Pleosporomycetidae</taxon>
        <taxon>Pleosporales</taxon>
        <taxon>Pleosporineae</taxon>
        <taxon>Pleosporaceae</taxon>
        <taxon>Alternaria</taxon>
        <taxon>Alternaria sect. Panax</taxon>
    </lineage>
</organism>
<keyword evidence="3" id="KW-0378">Hydrolase</keyword>
<feature type="signal peptide" evidence="4">
    <location>
        <begin position="1"/>
        <end position="17"/>
    </location>
</feature>
<dbReference type="InterPro" id="IPR029058">
    <property type="entry name" value="AB_hydrolase_fold"/>
</dbReference>
<sequence>MKQIYFTFLSLLTSAIAQTYNFNFPPNTAQPVAWNISVNPQFIEETVLKTTLYHSSTYFKDADAENKAEGLPLEEMRGLADHWSKKYDWYKYQDEINANFSHYALTVPGGNGYNHSVPLHFVHERSIREDAVPILLIHGWPSSFLEWSHVIKPLASPENPDDQHFHVVAVDIPGYGFSPAPVAPGMGPKQLAIIFDNLMQALGYSKYGLATTDLGWWVGMWMADLVPNSLIGHLMDSANPPTLTTDLERYARNETTEEENLYIPAIQAFSTLHSSYNQIAAQSPLAFGQAMGDTPVGWTSFILYLLNKANGGYAYTYDQIITRALLLLLSEPWSSLRLYRETFAF</sequence>
<evidence type="ECO:0000313" key="7">
    <source>
        <dbReference type="Proteomes" id="UP001199106"/>
    </source>
</evidence>
<evidence type="ECO:0000256" key="2">
    <source>
        <dbReference type="ARBA" id="ARBA00022797"/>
    </source>
</evidence>
<comment type="caution">
    <text evidence="6">The sequence shown here is derived from an EMBL/GenBank/DDBJ whole genome shotgun (WGS) entry which is preliminary data.</text>
</comment>
<evidence type="ECO:0000313" key="6">
    <source>
        <dbReference type="EMBL" id="KAG9196682.1"/>
    </source>
</evidence>
<evidence type="ECO:0000259" key="5">
    <source>
        <dbReference type="Pfam" id="PF06441"/>
    </source>
</evidence>
<feature type="chain" id="PRO_5042236000" description="Epoxide hydrolase N-terminal domain-containing protein" evidence="4">
    <location>
        <begin position="18"/>
        <end position="345"/>
    </location>
</feature>
<dbReference type="AlphaFoldDB" id="A0AAD4IL98"/>
<dbReference type="GO" id="GO:0004301">
    <property type="term" value="F:epoxide hydrolase activity"/>
    <property type="evidence" value="ECO:0007669"/>
    <property type="project" value="TreeGrafter"/>
</dbReference>
<proteinExistence type="inferred from homology"/>
<keyword evidence="2" id="KW-0058">Aromatic hydrocarbons catabolism</keyword>
<dbReference type="Gene3D" id="3.40.50.1820">
    <property type="entry name" value="alpha/beta hydrolase"/>
    <property type="match status" value="1"/>
</dbReference>
<protein>
    <recommendedName>
        <fullName evidence="5">Epoxide hydrolase N-terminal domain-containing protein</fullName>
    </recommendedName>
</protein>
<dbReference type="PANTHER" id="PTHR21661:SF35">
    <property type="entry name" value="EPOXIDE HYDROLASE"/>
    <property type="match status" value="1"/>
</dbReference>
<name>A0AAD4IL98_9PLEO</name>
<evidence type="ECO:0000256" key="4">
    <source>
        <dbReference type="SAM" id="SignalP"/>
    </source>
</evidence>
<feature type="domain" description="Epoxide hydrolase N-terminal" evidence="5">
    <location>
        <begin position="36"/>
        <end position="147"/>
    </location>
</feature>
<accession>A0AAD4IL98</accession>
<dbReference type="Proteomes" id="UP001199106">
    <property type="component" value="Unassembled WGS sequence"/>
</dbReference>
<evidence type="ECO:0000256" key="3">
    <source>
        <dbReference type="ARBA" id="ARBA00022801"/>
    </source>
</evidence>
<dbReference type="InterPro" id="IPR000639">
    <property type="entry name" value="Epox_hydrolase-like"/>
</dbReference>